<evidence type="ECO:0000256" key="5">
    <source>
        <dbReference type="ARBA" id="ARBA00022580"/>
    </source>
</evidence>
<dbReference type="GO" id="GO:0019033">
    <property type="term" value="C:viral tegument"/>
    <property type="evidence" value="ECO:0007669"/>
    <property type="project" value="UniProtKB-SubCell"/>
</dbReference>
<evidence type="ECO:0000256" key="4">
    <source>
        <dbReference type="ARBA" id="ARBA00022562"/>
    </source>
</evidence>
<evidence type="ECO:0000256" key="1">
    <source>
        <dbReference type="ARBA" id="ARBA00004147"/>
    </source>
</evidence>
<name>A0AAU0K8G2_9ALPH</name>
<evidence type="ECO:0000256" key="7">
    <source>
        <dbReference type="ARBA" id="ARBA00023200"/>
    </source>
</evidence>
<evidence type="ECO:0000256" key="2">
    <source>
        <dbReference type="ARBA" id="ARBA00004192"/>
    </source>
</evidence>
<keyword evidence="6" id="KW-0946">Virion</keyword>
<protein>
    <submittedName>
        <fullName evidence="8">UL21 protein</fullName>
    </submittedName>
</protein>
<dbReference type="GO" id="GO:0042025">
    <property type="term" value="C:host cell nucleus"/>
    <property type="evidence" value="ECO:0007669"/>
    <property type="project" value="UniProtKB-SubCell"/>
</dbReference>
<evidence type="ECO:0000256" key="3">
    <source>
        <dbReference type="ARBA" id="ARBA00004535"/>
    </source>
</evidence>
<keyword evidence="4" id="KW-1048">Host nucleus</keyword>
<evidence type="ECO:0000256" key="6">
    <source>
        <dbReference type="ARBA" id="ARBA00022844"/>
    </source>
</evidence>
<accession>A0AAU0K8G2</accession>
<sequence length="547" mass="59280">MEFKYDSTIEFRDVLFYIAGGGSRAYFFCGGCLIAVSRPRGEGEPCGEIAKFGLTLRGFGGKDRTIANYVRSELSRRGMRWALPADDGEMFVDCVDALNQNTGCSERDLCGHTEISIHDPCLAEHLVSFCVASGLIVTTARDIPQERTIRLFDSPAIVNAYSGFVYEPRTTACVLTQARLIELPSALAALIEGLFDGVPTARRALISERAKDRIDVVVSAPKAADTTTIAAHRQAGRRRVHPCQIQDQSTRPKKAAISEFVQVKYIPRVINIWTYGDGNDGVPRTRPSKSLAGLWAVYCRIDAVLSPEMDGWEGLEPEMDDSRAKLFDAAHAVFGRGAPPFVGANVPRGVTPVQRFALLQYSQARRGLPNCYLLLDHLCKSYASDPNAFQDPQLNGDDLADTVNSIARDALFAGAAAEIAAKTDHRTVGKSAGSISETPSETSLGDADALLDVAEEMLAVSFIEIHRDVRTTRLACVLDKLYRGEDSLSVAAVESAALGNSELLCAAVDVSNTTAFSDSDNADRWAIYASALIDARLKTAGLMSFYA</sequence>
<dbReference type="GO" id="GO:0030430">
    <property type="term" value="C:host cell cytoplasm"/>
    <property type="evidence" value="ECO:0007669"/>
    <property type="project" value="UniProtKB-SubCell"/>
</dbReference>
<organism evidence="8">
    <name type="scientific">Anatid alphaherpesvirus 2</name>
    <dbReference type="NCBI Taxonomy" id="3080522"/>
    <lineage>
        <taxon>Viruses</taxon>
        <taxon>Duplodnaviria</taxon>
        <taxon>Heunggongvirae</taxon>
        <taxon>Peploviricota</taxon>
        <taxon>Herviviricetes</taxon>
        <taxon>Herpesvirales</taxon>
        <taxon>Orthoherpesviridae</taxon>
        <taxon>Alphaherpesvirinae</taxon>
    </lineage>
</organism>
<keyword evidence="7" id="KW-1035">Host cytoplasm</keyword>
<dbReference type="EMBL" id="OR540300">
    <property type="protein sequence ID" value="WOL23299.1"/>
    <property type="molecule type" value="Genomic_DNA"/>
</dbReference>
<reference evidence="8" key="1">
    <citation type="submission" date="2024-06" db="EMBL/GenBank/DDBJ databases">
        <title>Multidecadal high mortality disease events in Australian domestic geese associated with an alphaherpesvirus, designated Anatid alphaherpesvirus 2.</title>
        <authorList>
            <person name="Kelly-Bosma M."/>
            <person name="Neave M.J."/>
        </authorList>
    </citation>
    <scope>NUCLEOTIDE SEQUENCE</scope>
    <source>
        <strain evidence="8">ACDP 22-00165</strain>
    </source>
</reference>
<keyword evidence="5" id="KW-0920">Virion tegument</keyword>
<evidence type="ECO:0000313" key="8">
    <source>
        <dbReference type="EMBL" id="WOL23299.1"/>
    </source>
</evidence>
<dbReference type="Pfam" id="PF03252">
    <property type="entry name" value="Herpes_UL21"/>
    <property type="match status" value="1"/>
</dbReference>
<comment type="subcellular location">
    <subcellularLocation>
        <location evidence="2">Host cytoplasm</location>
    </subcellularLocation>
    <subcellularLocation>
        <location evidence="1">Host nucleus</location>
    </subcellularLocation>
    <subcellularLocation>
        <location evidence="3">Virion tegument</location>
    </subcellularLocation>
</comment>
<dbReference type="InterPro" id="IPR004936">
    <property type="entry name" value="Herpes_UL21"/>
</dbReference>
<proteinExistence type="predicted"/>